<dbReference type="EMBL" id="BK015512">
    <property type="protein sequence ID" value="DAE10498.1"/>
    <property type="molecule type" value="Genomic_DNA"/>
</dbReference>
<name>A0A8S5PUF5_9CAUD</name>
<sequence length="113" mass="12963">MNQSCVVDLSLIPEIPHVLIDERWTDGKDMTRKYPGHYVTVRQEGGATYHVSKPGPNCLPTAVLVAEGRLYRDGYDPLHAPKYKNTRVLDFFNNREYIYDSKGDYRIVNLMTG</sequence>
<protein>
    <submittedName>
        <fullName evidence="1">Uncharacterized protein</fullName>
    </submittedName>
</protein>
<evidence type="ECO:0000313" key="1">
    <source>
        <dbReference type="EMBL" id="DAE10498.1"/>
    </source>
</evidence>
<accession>A0A8S5PUF5</accession>
<proteinExistence type="predicted"/>
<reference evidence="1" key="1">
    <citation type="journal article" date="2021" name="Proc. Natl. Acad. Sci. U.S.A.">
        <title>A Catalog of Tens of Thousands of Viruses from Human Metagenomes Reveals Hidden Associations with Chronic Diseases.</title>
        <authorList>
            <person name="Tisza M.J."/>
            <person name="Buck C.B."/>
        </authorList>
    </citation>
    <scope>NUCLEOTIDE SEQUENCE</scope>
    <source>
        <strain evidence="1">CtrAf3</strain>
    </source>
</reference>
<organism evidence="1">
    <name type="scientific">Siphoviridae sp. ctrAf3</name>
    <dbReference type="NCBI Taxonomy" id="2825687"/>
    <lineage>
        <taxon>Viruses</taxon>
        <taxon>Duplodnaviria</taxon>
        <taxon>Heunggongvirae</taxon>
        <taxon>Uroviricota</taxon>
        <taxon>Caudoviricetes</taxon>
    </lineage>
</organism>